<protein>
    <recommendedName>
        <fullName evidence="7">Cytochrome P450</fullName>
    </recommendedName>
</protein>
<evidence type="ECO:0000313" key="6">
    <source>
        <dbReference type="Proteomes" id="UP000664132"/>
    </source>
</evidence>
<dbReference type="PRINTS" id="PR00463">
    <property type="entry name" value="EP450I"/>
</dbReference>
<comment type="similarity">
    <text evidence="2">Belongs to the cytochrome P450 family.</text>
</comment>
<dbReference type="InterPro" id="IPR001128">
    <property type="entry name" value="Cyt_P450"/>
</dbReference>
<comment type="cofactor">
    <cofactor evidence="1">
        <name>heme</name>
        <dbReference type="ChEBI" id="CHEBI:30413"/>
    </cofactor>
</comment>
<dbReference type="Gene3D" id="1.10.630.10">
    <property type="entry name" value="Cytochrome P450"/>
    <property type="match status" value="2"/>
</dbReference>
<reference evidence="5" key="1">
    <citation type="submission" date="2021-02" db="EMBL/GenBank/DDBJ databases">
        <title>Genome sequence Cadophora malorum strain M34.</title>
        <authorList>
            <person name="Stefanovic E."/>
            <person name="Vu D."/>
            <person name="Scully C."/>
            <person name="Dijksterhuis J."/>
            <person name="Roader J."/>
            <person name="Houbraken J."/>
        </authorList>
    </citation>
    <scope>NUCLEOTIDE SEQUENCE</scope>
    <source>
        <strain evidence="5">M34</strain>
    </source>
</reference>
<accession>A0A8H7WBW7</accession>
<evidence type="ECO:0000256" key="1">
    <source>
        <dbReference type="ARBA" id="ARBA00001971"/>
    </source>
</evidence>
<dbReference type="EMBL" id="JAFJYH010000056">
    <property type="protein sequence ID" value="KAG4421980.1"/>
    <property type="molecule type" value="Genomic_DNA"/>
</dbReference>
<dbReference type="Pfam" id="PF00067">
    <property type="entry name" value="p450"/>
    <property type="match status" value="1"/>
</dbReference>
<comment type="caution">
    <text evidence="5">The sequence shown here is derived from an EMBL/GenBank/DDBJ whole genome shotgun (WGS) entry which is preliminary data.</text>
</comment>
<dbReference type="AlphaFoldDB" id="A0A8H7WBW7"/>
<keyword evidence="4" id="KW-0408">Iron</keyword>
<dbReference type="PRINTS" id="PR00385">
    <property type="entry name" value="P450"/>
</dbReference>
<gene>
    <name evidence="5" type="ORF">IFR04_004839</name>
</gene>
<keyword evidence="6" id="KW-1185">Reference proteome</keyword>
<evidence type="ECO:0000313" key="5">
    <source>
        <dbReference type="EMBL" id="KAG4421980.1"/>
    </source>
</evidence>
<evidence type="ECO:0000256" key="4">
    <source>
        <dbReference type="ARBA" id="ARBA00023004"/>
    </source>
</evidence>
<dbReference type="InterPro" id="IPR002401">
    <property type="entry name" value="Cyt_P450_E_grp-I"/>
</dbReference>
<organism evidence="5 6">
    <name type="scientific">Cadophora malorum</name>
    <dbReference type="NCBI Taxonomy" id="108018"/>
    <lineage>
        <taxon>Eukaryota</taxon>
        <taxon>Fungi</taxon>
        <taxon>Dikarya</taxon>
        <taxon>Ascomycota</taxon>
        <taxon>Pezizomycotina</taxon>
        <taxon>Leotiomycetes</taxon>
        <taxon>Helotiales</taxon>
        <taxon>Ploettnerulaceae</taxon>
        <taxon>Cadophora</taxon>
    </lineage>
</organism>
<name>A0A8H7WBW7_9HELO</name>
<proteinExistence type="inferred from homology"/>
<dbReference type="SUPFAM" id="SSF48264">
    <property type="entry name" value="Cytochrome P450"/>
    <property type="match status" value="1"/>
</dbReference>
<dbReference type="GO" id="GO:0020037">
    <property type="term" value="F:heme binding"/>
    <property type="evidence" value="ECO:0007669"/>
    <property type="project" value="InterPro"/>
</dbReference>
<dbReference type="PANTHER" id="PTHR24305:SF232">
    <property type="entry name" value="P450, PUTATIVE (EUROFUNG)-RELATED"/>
    <property type="match status" value="1"/>
</dbReference>
<evidence type="ECO:0000256" key="2">
    <source>
        <dbReference type="ARBA" id="ARBA00010617"/>
    </source>
</evidence>
<dbReference type="Proteomes" id="UP000664132">
    <property type="component" value="Unassembled WGS sequence"/>
</dbReference>
<evidence type="ECO:0000256" key="3">
    <source>
        <dbReference type="ARBA" id="ARBA00022723"/>
    </source>
</evidence>
<dbReference type="PANTHER" id="PTHR24305">
    <property type="entry name" value="CYTOCHROME P450"/>
    <property type="match status" value="1"/>
</dbReference>
<dbReference type="GO" id="GO:0004497">
    <property type="term" value="F:monooxygenase activity"/>
    <property type="evidence" value="ECO:0007669"/>
    <property type="project" value="InterPro"/>
</dbReference>
<dbReference type="InterPro" id="IPR050121">
    <property type="entry name" value="Cytochrome_P450_monoxygenase"/>
</dbReference>
<dbReference type="InterPro" id="IPR036396">
    <property type="entry name" value="Cyt_P450_sf"/>
</dbReference>
<dbReference type="GO" id="GO:0005506">
    <property type="term" value="F:iron ion binding"/>
    <property type="evidence" value="ECO:0007669"/>
    <property type="project" value="InterPro"/>
</dbReference>
<evidence type="ECO:0008006" key="7">
    <source>
        <dbReference type="Google" id="ProtNLM"/>
    </source>
</evidence>
<dbReference type="OrthoDB" id="3934656at2759"/>
<dbReference type="GO" id="GO:0016705">
    <property type="term" value="F:oxidoreductase activity, acting on paired donors, with incorporation or reduction of molecular oxygen"/>
    <property type="evidence" value="ECO:0007669"/>
    <property type="project" value="InterPro"/>
</dbReference>
<keyword evidence="3" id="KW-0479">Metal-binding</keyword>
<sequence length="397" mass="43950">MDGSSPKTPPTYSWLLDIPHEVLITTLIISPSDPLLNPTLQIPQPTLSTRSSWNQCLPVLLQSIQAYSVQILLVLLAINLLHNKYGHGINHIPGPPLAAWTKLWHLHNVSKGQAHRTIIDLHKNYGKLVRLAPNVVDVSDPAMIQVIYNVKGDFKKMNSFSMTDEIAHEETKKIASAFSMTSLLELDPGIDSCSKYFMQRLREVAGFGKPGDLGVWLHALPLDMPLHPLHIPLKLTKCDLIAHLSSNVFAGSDTTAIALRAALYYLCKDSTRMSKLVSEIDTAASAGQLSDPPSYKEASQLPYLNAVIKESLRIHPSVGLLLERHVPSGGATISGQYIPGGTKIGINAWAVHYDEVIFPNPKEFIPERWIENSEEKLREMERSIAVFVEGVRCEVGR</sequence>